<dbReference type="Pfam" id="PF00226">
    <property type="entry name" value="DnaJ"/>
    <property type="match status" value="1"/>
</dbReference>
<evidence type="ECO:0000313" key="3">
    <source>
        <dbReference type="EMBL" id="CAH8359327.1"/>
    </source>
</evidence>
<sequence length="222" mass="24873">MDPIALVPLTRYLPTWKGNVIDSDMEMNQGRVVVSSSSSMEKEDLYAVMDLHNECSQGDLKSSYKNLALKWHPDRFSEENEKDRANTKFQSIQKAYSVLSDSNKRMLYDIGAYDSDDDETGMADFINEMVTLMSQTQSTGDETLEEFEKLFEELLMDDVNQFKTPPSSFPYAPFSGGMVHGDDLSNDDIPNKVNFDSYCCISSGEVGGPSKSSGLGTRRSKK</sequence>
<organism evidence="3 4">
    <name type="scientific">Eruca vesicaria subsp. sativa</name>
    <name type="common">Garden rocket</name>
    <name type="synonym">Eruca sativa</name>
    <dbReference type="NCBI Taxonomy" id="29727"/>
    <lineage>
        <taxon>Eukaryota</taxon>
        <taxon>Viridiplantae</taxon>
        <taxon>Streptophyta</taxon>
        <taxon>Embryophyta</taxon>
        <taxon>Tracheophyta</taxon>
        <taxon>Spermatophyta</taxon>
        <taxon>Magnoliopsida</taxon>
        <taxon>eudicotyledons</taxon>
        <taxon>Gunneridae</taxon>
        <taxon>Pentapetalae</taxon>
        <taxon>rosids</taxon>
        <taxon>malvids</taxon>
        <taxon>Brassicales</taxon>
        <taxon>Brassicaceae</taxon>
        <taxon>Brassiceae</taxon>
        <taxon>Eruca</taxon>
    </lineage>
</organism>
<evidence type="ECO:0000259" key="2">
    <source>
        <dbReference type="PROSITE" id="PS50076"/>
    </source>
</evidence>
<dbReference type="InterPro" id="IPR001623">
    <property type="entry name" value="DnaJ_domain"/>
</dbReference>
<feature type="domain" description="J" evidence="2">
    <location>
        <begin position="44"/>
        <end position="112"/>
    </location>
</feature>
<gene>
    <name evidence="3" type="ORF">ERUC_LOCUS25083</name>
</gene>
<dbReference type="PANTHER" id="PTHR44743:SF7">
    <property type="entry name" value="CHAPERONE DNAJ-DOMAIN SUPERFAMILY PROTEIN"/>
    <property type="match status" value="1"/>
</dbReference>
<evidence type="ECO:0000313" key="4">
    <source>
        <dbReference type="Proteomes" id="UP001642260"/>
    </source>
</evidence>
<proteinExistence type="predicted"/>
<reference evidence="3 4" key="1">
    <citation type="submission" date="2022-03" db="EMBL/GenBank/DDBJ databases">
        <authorList>
            <person name="Macdonald S."/>
            <person name="Ahmed S."/>
            <person name="Newling K."/>
        </authorList>
    </citation>
    <scope>NUCLEOTIDE SEQUENCE [LARGE SCALE GENOMIC DNA]</scope>
</reference>
<keyword evidence="4" id="KW-1185">Reference proteome</keyword>
<protein>
    <recommendedName>
        <fullName evidence="2">J domain-containing protein</fullName>
    </recommendedName>
</protein>
<dbReference type="Gene3D" id="1.10.287.110">
    <property type="entry name" value="DnaJ domain"/>
    <property type="match status" value="1"/>
</dbReference>
<dbReference type="AlphaFoldDB" id="A0ABC8KJL7"/>
<accession>A0ABC8KJL7</accession>
<dbReference type="EMBL" id="CAKOAT010264042">
    <property type="protein sequence ID" value="CAH8359327.1"/>
    <property type="molecule type" value="Genomic_DNA"/>
</dbReference>
<comment type="caution">
    <text evidence="3">The sequence shown here is derived from an EMBL/GenBank/DDBJ whole genome shotgun (WGS) entry which is preliminary data.</text>
</comment>
<evidence type="ECO:0000256" key="1">
    <source>
        <dbReference type="SAM" id="MobiDB-lite"/>
    </source>
</evidence>
<dbReference type="PANTHER" id="PTHR44743">
    <property type="entry name" value="PUTATIVE, EXPRESSED-RELATED"/>
    <property type="match status" value="1"/>
</dbReference>
<dbReference type="CDD" id="cd06257">
    <property type="entry name" value="DnaJ"/>
    <property type="match status" value="1"/>
</dbReference>
<dbReference type="Proteomes" id="UP001642260">
    <property type="component" value="Unassembled WGS sequence"/>
</dbReference>
<dbReference type="InterPro" id="IPR018253">
    <property type="entry name" value="DnaJ_domain_CS"/>
</dbReference>
<dbReference type="PRINTS" id="PR00625">
    <property type="entry name" value="JDOMAIN"/>
</dbReference>
<feature type="region of interest" description="Disordered" evidence="1">
    <location>
        <begin position="202"/>
        <end position="222"/>
    </location>
</feature>
<dbReference type="PROSITE" id="PS50076">
    <property type="entry name" value="DNAJ_2"/>
    <property type="match status" value="1"/>
</dbReference>
<dbReference type="SUPFAM" id="SSF46565">
    <property type="entry name" value="Chaperone J-domain"/>
    <property type="match status" value="1"/>
</dbReference>
<dbReference type="InterPro" id="IPR036869">
    <property type="entry name" value="J_dom_sf"/>
</dbReference>
<dbReference type="SMART" id="SM00271">
    <property type="entry name" value="DnaJ"/>
    <property type="match status" value="1"/>
</dbReference>
<dbReference type="PROSITE" id="PS00636">
    <property type="entry name" value="DNAJ_1"/>
    <property type="match status" value="1"/>
</dbReference>
<name>A0ABC8KJL7_ERUVS</name>